<organism evidence="2 3">
    <name type="scientific">Tetrapyrgos nigripes</name>
    <dbReference type="NCBI Taxonomy" id="182062"/>
    <lineage>
        <taxon>Eukaryota</taxon>
        <taxon>Fungi</taxon>
        <taxon>Dikarya</taxon>
        <taxon>Basidiomycota</taxon>
        <taxon>Agaricomycotina</taxon>
        <taxon>Agaricomycetes</taxon>
        <taxon>Agaricomycetidae</taxon>
        <taxon>Agaricales</taxon>
        <taxon>Marasmiineae</taxon>
        <taxon>Marasmiaceae</taxon>
        <taxon>Tetrapyrgos</taxon>
    </lineage>
</organism>
<reference evidence="2 3" key="1">
    <citation type="journal article" date="2020" name="ISME J.">
        <title>Uncovering the hidden diversity of litter-decomposition mechanisms in mushroom-forming fungi.</title>
        <authorList>
            <person name="Floudas D."/>
            <person name="Bentzer J."/>
            <person name="Ahren D."/>
            <person name="Johansson T."/>
            <person name="Persson P."/>
            <person name="Tunlid A."/>
        </authorList>
    </citation>
    <scope>NUCLEOTIDE SEQUENCE [LARGE SCALE GENOMIC DNA]</scope>
    <source>
        <strain evidence="2 3">CBS 291.85</strain>
    </source>
</reference>
<dbReference type="GO" id="GO:0043531">
    <property type="term" value="F:ADP binding"/>
    <property type="evidence" value="ECO:0007669"/>
    <property type="project" value="InterPro"/>
</dbReference>
<dbReference type="PANTHER" id="PTHR47691">
    <property type="entry name" value="REGULATOR-RELATED"/>
    <property type="match status" value="1"/>
</dbReference>
<dbReference type="EMBL" id="JAACJM010000346">
    <property type="protein sequence ID" value="KAF5329116.1"/>
    <property type="molecule type" value="Genomic_DNA"/>
</dbReference>
<name>A0A8H5BU67_9AGAR</name>
<dbReference type="AlphaFoldDB" id="A0A8H5BU67"/>
<keyword evidence="3" id="KW-1185">Reference proteome</keyword>
<evidence type="ECO:0000256" key="1">
    <source>
        <dbReference type="SAM" id="Coils"/>
    </source>
</evidence>
<evidence type="ECO:0008006" key="4">
    <source>
        <dbReference type="Google" id="ProtNLM"/>
    </source>
</evidence>
<dbReference type="Gene3D" id="1.25.40.10">
    <property type="entry name" value="Tetratricopeptide repeat domain"/>
    <property type="match status" value="3"/>
</dbReference>
<dbReference type="InterPro" id="IPR019734">
    <property type="entry name" value="TPR_rpt"/>
</dbReference>
<dbReference type="OrthoDB" id="621413at2759"/>
<proteinExistence type="predicted"/>
<dbReference type="InterPro" id="IPR027417">
    <property type="entry name" value="P-loop_NTPase"/>
</dbReference>
<dbReference type="Pfam" id="PF13424">
    <property type="entry name" value="TPR_12"/>
    <property type="match status" value="4"/>
</dbReference>
<dbReference type="Gene3D" id="3.40.50.300">
    <property type="entry name" value="P-loop containing nucleotide triphosphate hydrolases"/>
    <property type="match status" value="1"/>
</dbReference>
<feature type="coiled-coil region" evidence="1">
    <location>
        <begin position="684"/>
        <end position="744"/>
    </location>
</feature>
<dbReference type="SUPFAM" id="SSF52540">
    <property type="entry name" value="P-loop containing nucleoside triphosphate hydrolases"/>
    <property type="match status" value="1"/>
</dbReference>
<keyword evidence="1" id="KW-0175">Coiled coil</keyword>
<accession>A0A8H5BU67</accession>
<sequence>MEPMDTGPGQTSPRNQENFFSGAQHMGFAGSTITNVAGDANYNYITNFPENKPNEITEDDLLLQRPQVPDVFTGRSHLVKEAVNILCGTKQIHIAILGAGGIGKTSVALHIMEDPLIKEKFGERCYFIPCEMLPDAKILIQGLVLTIGLQVTQGKDSLKLLLDYLRGGQQFLLVLDNFETPWGSKGQTEVKNLIEMICRCNAVSVIVTMRGTEGPGQIKWHKLGGGSGLPALELGPAKEAFCSFCSDGDLTIEEEDPILENLLIQMDGMPLAIMLMAQLAREWPLKNIMERWNHQKTAVLKKFGLGEQENRLTSIEVSIKLTLNIVREKLSPTGEDVLRLIALLPSGIPDWLENLPKMLPDATMHLDDTTTQALILKKACLIYETGDKTLKILTPIGEYIMKSFQERDNVENQVWVFYESFIDNLPQNPSEEDSQLGLHIGNIYKILEIQIKRSFERSHINVLQQLYNYSEYFSGLVPLIAKYLRWKSHLNLSDQAEVMFMQEYMFSFMGEYGKAIDIIHDVEELYKDQINQETSDVEVVTRNNTIEQIQAECYRRLGESFYHQGRYTQSKQKVQQAQDLYEKIGDMRGVSRSLQSLGNICRMLDEYEDAKIMLEQAKEQFEGVGDKLGAAQCLQSLGNICRVLSQYEDAKIMLEQAKEQFEGVGDRLRAAQSLQSLGNICGMLSQYQDAKALVEEAKEQSERVGSRLGAAQCLKSLGDICILLDQYEDAKVMLEEAKEQFEGVGDRLGAAQSLQSLGDIFSMLSQYEDAKVMFEQAKEQFEGVGDRLGAARCLLGLGNICRMLSQYEDAKGMLEQAKEQFQGVGSRLGAVQCLHSLGNICMMLGQYEDAKVMLEEAKEQFEGVGSRLGAAQCLQSLGDICRLLSQYEDAKVMLEQARKHFEQVGDRLGAAQSLRILGRIDHEEGHLFPAKAKFGKAKELFEGIQMPQEVAICEDSLQQLNDELADSLTSGKTLPQI</sequence>
<dbReference type="PANTHER" id="PTHR47691:SF3">
    <property type="entry name" value="HTH-TYPE TRANSCRIPTIONAL REGULATOR RV0890C-RELATED"/>
    <property type="match status" value="1"/>
</dbReference>
<dbReference type="SMART" id="SM00028">
    <property type="entry name" value="TPR"/>
    <property type="match status" value="9"/>
</dbReference>
<dbReference type="PRINTS" id="PR00364">
    <property type="entry name" value="DISEASERSIST"/>
</dbReference>
<dbReference type="Proteomes" id="UP000559256">
    <property type="component" value="Unassembled WGS sequence"/>
</dbReference>
<dbReference type="SUPFAM" id="SSF48452">
    <property type="entry name" value="TPR-like"/>
    <property type="match status" value="2"/>
</dbReference>
<evidence type="ECO:0000313" key="3">
    <source>
        <dbReference type="Proteomes" id="UP000559256"/>
    </source>
</evidence>
<gene>
    <name evidence="2" type="ORF">D9758_017953</name>
</gene>
<protein>
    <recommendedName>
        <fullName evidence="4">TPR-like protein</fullName>
    </recommendedName>
</protein>
<evidence type="ECO:0000313" key="2">
    <source>
        <dbReference type="EMBL" id="KAF5329116.1"/>
    </source>
</evidence>
<comment type="caution">
    <text evidence="2">The sequence shown here is derived from an EMBL/GenBank/DDBJ whole genome shotgun (WGS) entry which is preliminary data.</text>
</comment>
<dbReference type="InterPro" id="IPR011990">
    <property type="entry name" value="TPR-like_helical_dom_sf"/>
</dbReference>